<evidence type="ECO:0000256" key="10">
    <source>
        <dbReference type="ARBA" id="ARBA00022741"/>
    </source>
</evidence>
<dbReference type="InterPro" id="IPR036615">
    <property type="entry name" value="Mur_ligase_C_dom_sf"/>
</dbReference>
<evidence type="ECO:0000256" key="9">
    <source>
        <dbReference type="ARBA" id="ARBA00022618"/>
    </source>
</evidence>
<evidence type="ECO:0000256" key="3">
    <source>
        <dbReference type="ARBA" id="ARBA00004752"/>
    </source>
</evidence>
<evidence type="ECO:0000256" key="4">
    <source>
        <dbReference type="ARBA" id="ARBA00010416"/>
    </source>
</evidence>
<evidence type="ECO:0000256" key="16">
    <source>
        <dbReference type="ARBA" id="ARBA00047833"/>
    </source>
</evidence>
<feature type="domain" description="Mur ligase central" evidence="22">
    <location>
        <begin position="127"/>
        <end position="307"/>
    </location>
</feature>
<dbReference type="InterPro" id="IPR013221">
    <property type="entry name" value="Mur_ligase_cen"/>
</dbReference>
<dbReference type="UniPathway" id="UPA00219"/>
<dbReference type="SUPFAM" id="SSF53623">
    <property type="entry name" value="MurD-like peptide ligases, catalytic domain"/>
    <property type="match status" value="1"/>
</dbReference>
<feature type="domain" description="Mur ligase N-terminal catalytic" evidence="20">
    <location>
        <begin position="25"/>
        <end position="122"/>
    </location>
</feature>
<dbReference type="GO" id="GO:0005524">
    <property type="term" value="F:ATP binding"/>
    <property type="evidence" value="ECO:0007669"/>
    <property type="project" value="UniProtKB-UniRule"/>
</dbReference>
<evidence type="ECO:0000259" key="22">
    <source>
        <dbReference type="Pfam" id="PF08245"/>
    </source>
</evidence>
<evidence type="ECO:0000256" key="6">
    <source>
        <dbReference type="ARBA" id="ARBA00021749"/>
    </source>
</evidence>
<dbReference type="HAMAP" id="MF_00046">
    <property type="entry name" value="MurC"/>
    <property type="match status" value="1"/>
</dbReference>
<dbReference type="NCBIfam" id="TIGR01082">
    <property type="entry name" value="murC"/>
    <property type="match status" value="1"/>
</dbReference>
<dbReference type="InterPro" id="IPR004101">
    <property type="entry name" value="Mur_ligase_C"/>
</dbReference>
<dbReference type="Pfam" id="PF08245">
    <property type="entry name" value="Mur_ligase_M"/>
    <property type="match status" value="1"/>
</dbReference>
<dbReference type="GO" id="GO:0008360">
    <property type="term" value="P:regulation of cell shape"/>
    <property type="evidence" value="ECO:0007669"/>
    <property type="project" value="UniProtKB-KW"/>
</dbReference>
<keyword evidence="8 19" id="KW-0436">Ligase</keyword>
<dbReference type="GO" id="GO:0009252">
    <property type="term" value="P:peptidoglycan biosynthetic process"/>
    <property type="evidence" value="ECO:0007669"/>
    <property type="project" value="UniProtKB-UniRule"/>
</dbReference>
<comment type="catalytic activity">
    <reaction evidence="16 19">
        <text>UDP-N-acetyl-alpha-D-muramate + L-alanine + ATP = UDP-N-acetyl-alpha-D-muramoyl-L-alanine + ADP + phosphate + H(+)</text>
        <dbReference type="Rhea" id="RHEA:23372"/>
        <dbReference type="ChEBI" id="CHEBI:15378"/>
        <dbReference type="ChEBI" id="CHEBI:30616"/>
        <dbReference type="ChEBI" id="CHEBI:43474"/>
        <dbReference type="ChEBI" id="CHEBI:57972"/>
        <dbReference type="ChEBI" id="CHEBI:70757"/>
        <dbReference type="ChEBI" id="CHEBI:83898"/>
        <dbReference type="ChEBI" id="CHEBI:456216"/>
        <dbReference type="EC" id="6.3.2.8"/>
    </reaction>
</comment>
<keyword evidence="9 19" id="KW-0132">Cell division</keyword>
<dbReference type="FunFam" id="3.40.50.720:FF:000046">
    <property type="entry name" value="UDP-N-acetylmuramate--L-alanine ligase"/>
    <property type="match status" value="1"/>
</dbReference>
<dbReference type="Gene3D" id="3.40.1190.10">
    <property type="entry name" value="Mur-like, catalytic domain"/>
    <property type="match status" value="1"/>
</dbReference>
<dbReference type="FunFam" id="3.40.1190.10:FF:000001">
    <property type="entry name" value="UDP-N-acetylmuramate--L-alanine ligase"/>
    <property type="match status" value="1"/>
</dbReference>
<comment type="subcellular location">
    <subcellularLocation>
        <location evidence="2 19">Cytoplasm</location>
    </subcellularLocation>
</comment>
<keyword evidence="12 19" id="KW-0133">Cell shape</keyword>
<keyword evidence="7 19" id="KW-0963">Cytoplasm</keyword>
<gene>
    <name evidence="19" type="primary">murC</name>
    <name evidence="23" type="ORF">DI392_06035</name>
</gene>
<dbReference type="PANTHER" id="PTHR43445">
    <property type="entry name" value="UDP-N-ACETYLMURAMATE--L-ALANINE LIGASE-RELATED"/>
    <property type="match status" value="1"/>
</dbReference>
<evidence type="ECO:0000256" key="1">
    <source>
        <dbReference type="ARBA" id="ARBA00003921"/>
    </source>
</evidence>
<dbReference type="GO" id="GO:0071555">
    <property type="term" value="P:cell wall organization"/>
    <property type="evidence" value="ECO:0007669"/>
    <property type="project" value="UniProtKB-KW"/>
</dbReference>
<evidence type="ECO:0000256" key="19">
    <source>
        <dbReference type="HAMAP-Rule" id="MF_00046"/>
    </source>
</evidence>
<evidence type="ECO:0000259" key="21">
    <source>
        <dbReference type="Pfam" id="PF02875"/>
    </source>
</evidence>
<name>A0A2U3BCX7_9VIBR</name>
<organism evidence="23 24">
    <name type="scientific">Vibrio albus</name>
    <dbReference type="NCBI Taxonomy" id="2200953"/>
    <lineage>
        <taxon>Bacteria</taxon>
        <taxon>Pseudomonadati</taxon>
        <taxon>Pseudomonadota</taxon>
        <taxon>Gammaproteobacteria</taxon>
        <taxon>Vibrionales</taxon>
        <taxon>Vibrionaceae</taxon>
        <taxon>Vibrio</taxon>
    </lineage>
</organism>
<evidence type="ECO:0000256" key="13">
    <source>
        <dbReference type="ARBA" id="ARBA00022984"/>
    </source>
</evidence>
<proteinExistence type="inferred from homology"/>
<dbReference type="PANTHER" id="PTHR43445:SF3">
    <property type="entry name" value="UDP-N-ACETYLMURAMATE--L-ALANINE LIGASE"/>
    <property type="match status" value="1"/>
</dbReference>
<feature type="domain" description="Mur ligase C-terminal" evidence="21">
    <location>
        <begin position="329"/>
        <end position="464"/>
    </location>
</feature>
<keyword evidence="13 19" id="KW-0573">Peptidoglycan synthesis</keyword>
<evidence type="ECO:0000313" key="24">
    <source>
        <dbReference type="Proteomes" id="UP000245362"/>
    </source>
</evidence>
<keyword evidence="24" id="KW-1185">Reference proteome</keyword>
<evidence type="ECO:0000256" key="18">
    <source>
        <dbReference type="ARBA" id="ARBA00079022"/>
    </source>
</evidence>
<comment type="caution">
    <text evidence="23">The sequence shown here is derived from an EMBL/GenBank/DDBJ whole genome shotgun (WGS) entry which is preliminary data.</text>
</comment>
<dbReference type="InterPro" id="IPR050061">
    <property type="entry name" value="MurCDEF_pg_biosynth"/>
</dbReference>
<keyword evidence="15 19" id="KW-0961">Cell wall biogenesis/degradation</keyword>
<keyword evidence="14 19" id="KW-0131">Cell cycle</keyword>
<reference evidence="23 24" key="1">
    <citation type="submission" date="2018-05" db="EMBL/GenBank/DDBJ databases">
        <title>Vibrio limimaris sp. nov., isolated from marine sediment.</title>
        <authorList>
            <person name="Li C.-M."/>
        </authorList>
    </citation>
    <scope>NUCLEOTIDE SEQUENCE [LARGE SCALE GENOMIC DNA]</scope>
    <source>
        <strain evidence="23 24">E4404</strain>
    </source>
</reference>
<dbReference type="SUPFAM" id="SSF53244">
    <property type="entry name" value="MurD-like peptide ligases, peptide-binding domain"/>
    <property type="match status" value="1"/>
</dbReference>
<dbReference type="GO" id="GO:0051301">
    <property type="term" value="P:cell division"/>
    <property type="evidence" value="ECO:0007669"/>
    <property type="project" value="UniProtKB-KW"/>
</dbReference>
<comment type="pathway">
    <text evidence="17">Glycan biosynthesis.</text>
</comment>
<evidence type="ECO:0000256" key="11">
    <source>
        <dbReference type="ARBA" id="ARBA00022840"/>
    </source>
</evidence>
<keyword evidence="10 19" id="KW-0547">Nucleotide-binding</keyword>
<dbReference type="EC" id="6.3.2.8" evidence="5 19"/>
<dbReference type="GO" id="GO:0008763">
    <property type="term" value="F:UDP-N-acetylmuramate-L-alanine ligase activity"/>
    <property type="evidence" value="ECO:0007669"/>
    <property type="project" value="UniProtKB-UniRule"/>
</dbReference>
<dbReference type="Gene3D" id="3.40.50.720">
    <property type="entry name" value="NAD(P)-binding Rossmann-like Domain"/>
    <property type="match status" value="1"/>
</dbReference>
<evidence type="ECO:0000256" key="15">
    <source>
        <dbReference type="ARBA" id="ARBA00023316"/>
    </source>
</evidence>
<evidence type="ECO:0000259" key="20">
    <source>
        <dbReference type="Pfam" id="PF01225"/>
    </source>
</evidence>
<evidence type="ECO:0000256" key="8">
    <source>
        <dbReference type="ARBA" id="ARBA00022598"/>
    </source>
</evidence>
<evidence type="ECO:0000256" key="5">
    <source>
        <dbReference type="ARBA" id="ARBA00012211"/>
    </source>
</evidence>
<dbReference type="Gene3D" id="3.90.190.20">
    <property type="entry name" value="Mur ligase, C-terminal domain"/>
    <property type="match status" value="1"/>
</dbReference>
<comment type="similarity">
    <text evidence="4 19">Belongs to the MurCDEF family.</text>
</comment>
<dbReference type="InterPro" id="IPR005758">
    <property type="entry name" value="UDP-N-AcMur_Ala_ligase_MurC"/>
</dbReference>
<dbReference type="InterPro" id="IPR000713">
    <property type="entry name" value="Mur_ligase_N"/>
</dbReference>
<dbReference type="SUPFAM" id="SSF51984">
    <property type="entry name" value="MurCD N-terminal domain"/>
    <property type="match status" value="1"/>
</dbReference>
<evidence type="ECO:0000256" key="2">
    <source>
        <dbReference type="ARBA" id="ARBA00004496"/>
    </source>
</evidence>
<dbReference type="GO" id="GO:0005737">
    <property type="term" value="C:cytoplasm"/>
    <property type="evidence" value="ECO:0007669"/>
    <property type="project" value="UniProtKB-SubCell"/>
</dbReference>
<evidence type="ECO:0000256" key="14">
    <source>
        <dbReference type="ARBA" id="ARBA00023306"/>
    </source>
</evidence>
<protein>
    <recommendedName>
        <fullName evidence="6 19">UDP-N-acetylmuramate--L-alanine ligase</fullName>
        <ecNumber evidence="5 19">6.3.2.8</ecNumber>
    </recommendedName>
    <alternativeName>
        <fullName evidence="18 19">UDP-N-acetylmuramoyl-L-alanine synthetase</fullName>
    </alternativeName>
</protein>
<dbReference type="Proteomes" id="UP000245362">
    <property type="component" value="Unassembled WGS sequence"/>
</dbReference>
<comment type="function">
    <text evidence="1 19">Cell wall formation.</text>
</comment>
<dbReference type="InterPro" id="IPR036565">
    <property type="entry name" value="Mur-like_cat_sf"/>
</dbReference>
<dbReference type="Pfam" id="PF02875">
    <property type="entry name" value="Mur_ligase_C"/>
    <property type="match status" value="1"/>
</dbReference>
<keyword evidence="11 19" id="KW-0067">ATP-binding</keyword>
<sequence length="492" mass="53497">MTVKHTQDLSQIRAMIPEMRRVKSIHFVGIGGAGMSGIAEVLLNEGYEITGSDLASNPVTERLSSKGAKIYFGHQASNVERASVIVVSTAIKADNPELAAAKEKRIPVVRRAEMLAELMRFRHGIAVAGTHGKTTTTALVTQIYSEAGLDPTFVNGGLVKSAGTNARLGSSRILIAEADESDASFLHLQPMVSIVTNIEADHMDTYGGDFETLKQTFIDFLHNLPFYGQAIVCIDDPVVRELIPRISRQVITYGFSEDADVRIENYSQEGQQGTFTVVRKGRQNLNITLNIPGRHNALNASAAIAVATEDDIDDKAILSAMLGTQGTGRRFEHLGTFDTGNGSAMLVDDYGHHPSEVDVTIQAARSGWKDKRLVMIFQPHRYSRTRDLYDDFANVLEKVDVLVMLDVYSAGEKPISGADGRSLCRTIRSRGKIDPIFVPDKETLPSVLANILQDGDLVLTQGAGDVGKVARQLESMALNIKIMASGVDKNDS</sequence>
<evidence type="ECO:0000313" key="23">
    <source>
        <dbReference type="EMBL" id="PWI34658.1"/>
    </source>
</evidence>
<dbReference type="Pfam" id="PF01225">
    <property type="entry name" value="Mur_ligase"/>
    <property type="match status" value="1"/>
</dbReference>
<dbReference type="RefSeq" id="WP_109318994.1">
    <property type="nucleotide sequence ID" value="NZ_QFWT01000002.1"/>
</dbReference>
<comment type="pathway">
    <text evidence="3 19">Cell wall biogenesis; peptidoglycan biosynthesis.</text>
</comment>
<evidence type="ECO:0000256" key="17">
    <source>
        <dbReference type="ARBA" id="ARBA00060592"/>
    </source>
</evidence>
<dbReference type="AlphaFoldDB" id="A0A2U3BCX7"/>
<feature type="binding site" evidence="19">
    <location>
        <begin position="129"/>
        <end position="135"/>
    </location>
    <ligand>
        <name>ATP</name>
        <dbReference type="ChEBI" id="CHEBI:30616"/>
    </ligand>
</feature>
<evidence type="ECO:0000256" key="12">
    <source>
        <dbReference type="ARBA" id="ARBA00022960"/>
    </source>
</evidence>
<accession>A0A2U3BCX7</accession>
<evidence type="ECO:0000256" key="7">
    <source>
        <dbReference type="ARBA" id="ARBA00022490"/>
    </source>
</evidence>
<dbReference type="OrthoDB" id="9804126at2"/>
<dbReference type="EMBL" id="QFWT01000002">
    <property type="protein sequence ID" value="PWI34658.1"/>
    <property type="molecule type" value="Genomic_DNA"/>
</dbReference>